<organism evidence="1 2">
    <name type="scientific">Eumeta variegata</name>
    <name type="common">Bagworm moth</name>
    <name type="synonym">Eumeta japonica</name>
    <dbReference type="NCBI Taxonomy" id="151549"/>
    <lineage>
        <taxon>Eukaryota</taxon>
        <taxon>Metazoa</taxon>
        <taxon>Ecdysozoa</taxon>
        <taxon>Arthropoda</taxon>
        <taxon>Hexapoda</taxon>
        <taxon>Insecta</taxon>
        <taxon>Pterygota</taxon>
        <taxon>Neoptera</taxon>
        <taxon>Endopterygota</taxon>
        <taxon>Lepidoptera</taxon>
        <taxon>Glossata</taxon>
        <taxon>Ditrysia</taxon>
        <taxon>Tineoidea</taxon>
        <taxon>Psychidae</taxon>
        <taxon>Oiketicinae</taxon>
        <taxon>Eumeta</taxon>
    </lineage>
</organism>
<keyword evidence="2" id="KW-1185">Reference proteome</keyword>
<gene>
    <name evidence="1" type="ORF">EVAR_73512_1</name>
</gene>
<dbReference type="OrthoDB" id="5419617at2759"/>
<dbReference type="Proteomes" id="UP000299102">
    <property type="component" value="Unassembled WGS sequence"/>
</dbReference>
<sequence>MESAFSGHIYRQNGQGVTSILSRRVEGRLMWKQRIIGLHLRSKIDHSYLSQSQHADTKGKSVETALHSLVGHIEKANQYGDFTMVAFMDIEGAFNNVDPMADVEAL</sequence>
<dbReference type="EMBL" id="BGZK01008182">
    <property type="protein sequence ID" value="GBP07361.1"/>
    <property type="molecule type" value="Genomic_DNA"/>
</dbReference>
<dbReference type="AlphaFoldDB" id="A0A4C1T262"/>
<name>A0A4C1T262_EUMVA</name>
<evidence type="ECO:0008006" key="3">
    <source>
        <dbReference type="Google" id="ProtNLM"/>
    </source>
</evidence>
<comment type="caution">
    <text evidence="1">The sequence shown here is derived from an EMBL/GenBank/DDBJ whole genome shotgun (WGS) entry which is preliminary data.</text>
</comment>
<protein>
    <recommendedName>
        <fullName evidence="3">Reverse transcriptase domain-containing protein</fullName>
    </recommendedName>
</protein>
<accession>A0A4C1T262</accession>
<evidence type="ECO:0000313" key="1">
    <source>
        <dbReference type="EMBL" id="GBP07361.1"/>
    </source>
</evidence>
<evidence type="ECO:0000313" key="2">
    <source>
        <dbReference type="Proteomes" id="UP000299102"/>
    </source>
</evidence>
<reference evidence="1 2" key="1">
    <citation type="journal article" date="2019" name="Commun. Biol.">
        <title>The bagworm genome reveals a unique fibroin gene that provides high tensile strength.</title>
        <authorList>
            <person name="Kono N."/>
            <person name="Nakamura H."/>
            <person name="Ohtoshi R."/>
            <person name="Tomita M."/>
            <person name="Numata K."/>
            <person name="Arakawa K."/>
        </authorList>
    </citation>
    <scope>NUCLEOTIDE SEQUENCE [LARGE SCALE GENOMIC DNA]</scope>
</reference>
<proteinExistence type="predicted"/>